<proteinExistence type="predicted"/>
<keyword evidence="2" id="KW-0489">Methyltransferase</keyword>
<evidence type="ECO:0000259" key="1">
    <source>
        <dbReference type="Pfam" id="PF13649"/>
    </source>
</evidence>
<organism evidence="2 3">
    <name type="scientific">Rubrivivax gelatinosus</name>
    <name type="common">Rhodocyclus gelatinosus</name>
    <name type="synonym">Rhodopseudomonas gelatinosa</name>
    <dbReference type="NCBI Taxonomy" id="28068"/>
    <lineage>
        <taxon>Bacteria</taxon>
        <taxon>Pseudomonadati</taxon>
        <taxon>Pseudomonadota</taxon>
        <taxon>Betaproteobacteria</taxon>
        <taxon>Burkholderiales</taxon>
        <taxon>Sphaerotilaceae</taxon>
        <taxon>Rubrivivax</taxon>
    </lineage>
</organism>
<dbReference type="RefSeq" id="WP_200379074.1">
    <property type="nucleotide sequence ID" value="NZ_NRRU01000052.1"/>
</dbReference>
<gene>
    <name evidence="2" type="ORF">CKO43_14395</name>
</gene>
<dbReference type="EMBL" id="NRRU01000052">
    <property type="protein sequence ID" value="MBK1713965.1"/>
    <property type="molecule type" value="Genomic_DNA"/>
</dbReference>
<protein>
    <submittedName>
        <fullName evidence="2">SAM-dependent methyltransferase</fullName>
    </submittedName>
</protein>
<evidence type="ECO:0000313" key="2">
    <source>
        <dbReference type="EMBL" id="MBK1713965.1"/>
    </source>
</evidence>
<dbReference type="InterPro" id="IPR041698">
    <property type="entry name" value="Methyltransf_25"/>
</dbReference>
<name>A0ABS1DWG8_RUBGE</name>
<dbReference type="GO" id="GO:0032259">
    <property type="term" value="P:methylation"/>
    <property type="evidence" value="ECO:0007669"/>
    <property type="project" value="UniProtKB-KW"/>
</dbReference>
<dbReference type="Pfam" id="PF13649">
    <property type="entry name" value="Methyltransf_25"/>
    <property type="match status" value="1"/>
</dbReference>
<dbReference type="GO" id="GO:0008168">
    <property type="term" value="F:methyltransferase activity"/>
    <property type="evidence" value="ECO:0007669"/>
    <property type="project" value="UniProtKB-KW"/>
</dbReference>
<comment type="caution">
    <text evidence="2">The sequence shown here is derived from an EMBL/GenBank/DDBJ whole genome shotgun (WGS) entry which is preliminary data.</text>
</comment>
<dbReference type="Proteomes" id="UP001041814">
    <property type="component" value="Unassembled WGS sequence"/>
</dbReference>
<dbReference type="SUPFAM" id="SSF53335">
    <property type="entry name" value="S-adenosyl-L-methionine-dependent methyltransferases"/>
    <property type="match status" value="1"/>
</dbReference>
<accession>A0ABS1DWG8</accession>
<evidence type="ECO:0000313" key="3">
    <source>
        <dbReference type="Proteomes" id="UP001041814"/>
    </source>
</evidence>
<reference evidence="2" key="1">
    <citation type="submission" date="2017-08" db="EMBL/GenBank/DDBJ databases">
        <authorList>
            <person name="Imhoff J.F."/>
            <person name="Rahn T."/>
            <person name="Kuenzel S."/>
            <person name="Neulinger S.C."/>
        </authorList>
    </citation>
    <scope>NUCLEOTIDE SEQUENCE</scope>
    <source>
        <strain evidence="2">IM 151</strain>
    </source>
</reference>
<reference evidence="2" key="2">
    <citation type="journal article" date="2020" name="Microorganisms">
        <title>Osmotic Adaptation and Compatible Solute Biosynthesis of Phototrophic Bacteria as Revealed from Genome Analyses.</title>
        <authorList>
            <person name="Imhoff J.F."/>
            <person name="Rahn T."/>
            <person name="Kunzel S."/>
            <person name="Keller A."/>
            <person name="Neulinger S.C."/>
        </authorList>
    </citation>
    <scope>NUCLEOTIDE SEQUENCE</scope>
    <source>
        <strain evidence="2">IM 151</strain>
    </source>
</reference>
<dbReference type="CDD" id="cd02440">
    <property type="entry name" value="AdoMet_MTases"/>
    <property type="match status" value="1"/>
</dbReference>
<keyword evidence="2" id="KW-0808">Transferase</keyword>
<keyword evidence="3" id="KW-1185">Reference proteome</keyword>
<dbReference type="InterPro" id="IPR029063">
    <property type="entry name" value="SAM-dependent_MTases_sf"/>
</dbReference>
<dbReference type="Gene3D" id="3.40.50.150">
    <property type="entry name" value="Vaccinia Virus protein VP39"/>
    <property type="match status" value="1"/>
</dbReference>
<sequence length="211" mass="24134">MLDYYERRAAEYERIYRRPERQAELRRLETSLGEHFAGRSVLELACGTGWWTPHGAAAARRWLATDLNPGPMEIARAKTMPASVEFRLGDAMAFEHLGDERFDGAFAGCWWSHVERARWAPWLEALHARLQPGARVVFLDNTFVAGRSTPIARVDAHGDSWQLRRLDDGSTHEVLKNYPTHEQALAAVGPRARAPQWLEGEHFWVFSYHLA</sequence>
<feature type="domain" description="Methyltransferase" evidence="1">
    <location>
        <begin position="41"/>
        <end position="133"/>
    </location>
</feature>